<dbReference type="PANTHER" id="PTHR43811">
    <property type="entry name" value="FKBP-TYPE PEPTIDYL-PROLYL CIS-TRANS ISOMERASE FKPA"/>
    <property type="match status" value="1"/>
</dbReference>
<keyword evidence="3" id="KW-0732">Signal</keyword>
<keyword evidence="10" id="KW-1185">Reference proteome</keyword>
<evidence type="ECO:0000256" key="5">
    <source>
        <dbReference type="ARBA" id="ARBA00023235"/>
    </source>
</evidence>
<evidence type="ECO:0000256" key="1">
    <source>
        <dbReference type="ARBA" id="ARBA00000971"/>
    </source>
</evidence>
<dbReference type="Proteomes" id="UP000019402">
    <property type="component" value="Unassembled WGS sequence"/>
</dbReference>
<dbReference type="PANTHER" id="PTHR43811:SF19">
    <property type="entry name" value="39 KDA FK506-BINDING NUCLEAR PROTEIN"/>
    <property type="match status" value="1"/>
</dbReference>
<dbReference type="PROSITE" id="PS50059">
    <property type="entry name" value="FKBP_PPIASE"/>
    <property type="match status" value="1"/>
</dbReference>
<evidence type="ECO:0000256" key="6">
    <source>
        <dbReference type="PROSITE-ProRule" id="PRU00277"/>
    </source>
</evidence>
<feature type="domain" description="PPIase FKBP-type" evidence="8">
    <location>
        <begin position="182"/>
        <end position="267"/>
    </location>
</feature>
<dbReference type="InterPro" id="IPR000774">
    <property type="entry name" value="PPIase_FKBP_N"/>
</dbReference>
<evidence type="ECO:0000313" key="9">
    <source>
        <dbReference type="EMBL" id="GAF01455.1"/>
    </source>
</evidence>
<dbReference type="PROSITE" id="PS51257">
    <property type="entry name" value="PROKAR_LIPOPROTEIN"/>
    <property type="match status" value="1"/>
</dbReference>
<dbReference type="EC" id="5.2.1.8" evidence="7"/>
<reference evidence="9 10" key="1">
    <citation type="journal article" date="2014" name="Genome Announc.">
        <title>Draft Genome Sequence of Cytophaga fermentans JCM 21142T, a Facultative Anaerobe Isolated from Marine Mud.</title>
        <authorList>
            <person name="Starns D."/>
            <person name="Oshima K."/>
            <person name="Suda W."/>
            <person name="Iino T."/>
            <person name="Yuki M."/>
            <person name="Inoue J."/>
            <person name="Kitamura K."/>
            <person name="Iida T."/>
            <person name="Darby A."/>
            <person name="Hattori M."/>
            <person name="Ohkuma M."/>
        </authorList>
    </citation>
    <scope>NUCLEOTIDE SEQUENCE [LARGE SCALE GENOMIC DNA]</scope>
    <source>
        <strain evidence="9 10">JCM 21142</strain>
    </source>
</reference>
<name>W7XTX2_9BACT</name>
<accession>W7XTX2</accession>
<keyword evidence="4 6" id="KW-0697">Rotamase</keyword>
<organism evidence="9 10">
    <name type="scientific">Saccharicrinis fermentans DSM 9555 = JCM 21142</name>
    <dbReference type="NCBI Taxonomy" id="869213"/>
    <lineage>
        <taxon>Bacteria</taxon>
        <taxon>Pseudomonadati</taxon>
        <taxon>Bacteroidota</taxon>
        <taxon>Bacteroidia</taxon>
        <taxon>Marinilabiliales</taxon>
        <taxon>Marinilabiliaceae</taxon>
        <taxon>Saccharicrinis</taxon>
    </lineage>
</organism>
<dbReference type="Gene3D" id="3.10.50.40">
    <property type="match status" value="1"/>
</dbReference>
<comment type="catalytic activity">
    <reaction evidence="1 6 7">
        <text>[protein]-peptidylproline (omega=180) = [protein]-peptidylproline (omega=0)</text>
        <dbReference type="Rhea" id="RHEA:16237"/>
        <dbReference type="Rhea" id="RHEA-COMP:10747"/>
        <dbReference type="Rhea" id="RHEA-COMP:10748"/>
        <dbReference type="ChEBI" id="CHEBI:83833"/>
        <dbReference type="ChEBI" id="CHEBI:83834"/>
        <dbReference type="EC" id="5.2.1.8"/>
    </reaction>
</comment>
<proteinExistence type="inferred from homology"/>
<dbReference type="Pfam" id="PF01346">
    <property type="entry name" value="FKBP_N"/>
    <property type="match status" value="1"/>
</dbReference>
<keyword evidence="5 6" id="KW-0413">Isomerase</keyword>
<dbReference type="FunFam" id="3.10.50.40:FF:000045">
    <property type="entry name" value="Peptidyl-prolyl cis-trans isomerase"/>
    <property type="match status" value="1"/>
</dbReference>
<dbReference type="InterPro" id="IPR036944">
    <property type="entry name" value="PPIase_FKBP_N_sf"/>
</dbReference>
<dbReference type="GO" id="GO:0006457">
    <property type="term" value="P:protein folding"/>
    <property type="evidence" value="ECO:0007669"/>
    <property type="project" value="InterPro"/>
</dbReference>
<dbReference type="AlphaFoldDB" id="W7XTX2"/>
<sequence length="268" mass="28652">MQIKNLILGLGAVAVMAVSCTQAPSVKKVELKNEADSVSYALGYLNASQMSQQAKGPFDSIDARGLASVYVNAEFSQEMRDGLSKSFDSISWDVMKAGFINTLLGEDGAVFDQQGANAFLQSSYQAAQERKNMQPGMPGFENKKAGEAFLAENGKKANVVTTASGLQYEIIKEGKGPKPTPADKVKVHYHGTLLDGTVFDSSVDRGEPATFGVTQVIKGWTEALQLMPAGSKYKLFIPGNLAYGSQGQGAIGPNQLLVFEVELLDIVK</sequence>
<evidence type="ECO:0000313" key="10">
    <source>
        <dbReference type="Proteomes" id="UP000019402"/>
    </source>
</evidence>
<dbReference type="InterPro" id="IPR001179">
    <property type="entry name" value="PPIase_FKBP_dom"/>
</dbReference>
<comment type="caution">
    <text evidence="9">The sequence shown here is derived from an EMBL/GenBank/DDBJ whole genome shotgun (WGS) entry which is preliminary data.</text>
</comment>
<comment type="similarity">
    <text evidence="2 7">Belongs to the FKBP-type PPIase family.</text>
</comment>
<protein>
    <recommendedName>
        <fullName evidence="7">Peptidyl-prolyl cis-trans isomerase</fullName>
        <ecNumber evidence="7">5.2.1.8</ecNumber>
    </recommendedName>
</protein>
<evidence type="ECO:0000256" key="2">
    <source>
        <dbReference type="ARBA" id="ARBA00006577"/>
    </source>
</evidence>
<evidence type="ECO:0000256" key="3">
    <source>
        <dbReference type="ARBA" id="ARBA00022729"/>
    </source>
</evidence>
<evidence type="ECO:0000256" key="7">
    <source>
        <dbReference type="RuleBase" id="RU003915"/>
    </source>
</evidence>
<dbReference type="STRING" id="869213.GCA_000517085_04466"/>
<dbReference type="eggNOG" id="COG0545">
    <property type="taxonomic scope" value="Bacteria"/>
</dbReference>
<dbReference type="InterPro" id="IPR046357">
    <property type="entry name" value="PPIase_dom_sf"/>
</dbReference>
<gene>
    <name evidence="9" type="ORF">JCM21142_62</name>
</gene>
<dbReference type="EMBL" id="BAMD01000001">
    <property type="protein sequence ID" value="GAF01455.1"/>
    <property type="molecule type" value="Genomic_DNA"/>
</dbReference>
<dbReference type="SUPFAM" id="SSF54534">
    <property type="entry name" value="FKBP-like"/>
    <property type="match status" value="1"/>
</dbReference>
<evidence type="ECO:0000256" key="4">
    <source>
        <dbReference type="ARBA" id="ARBA00023110"/>
    </source>
</evidence>
<dbReference type="Gene3D" id="1.10.287.460">
    <property type="entry name" value="Peptidyl-prolyl cis-trans isomerase, FKBP-type, N-terminal domain"/>
    <property type="match status" value="1"/>
</dbReference>
<dbReference type="Pfam" id="PF00254">
    <property type="entry name" value="FKBP_C"/>
    <property type="match status" value="1"/>
</dbReference>
<dbReference type="RefSeq" id="WP_027473676.1">
    <property type="nucleotide sequence ID" value="NZ_BAMD01000001.1"/>
</dbReference>
<evidence type="ECO:0000259" key="8">
    <source>
        <dbReference type="PROSITE" id="PS50059"/>
    </source>
</evidence>
<dbReference type="GO" id="GO:0003755">
    <property type="term" value="F:peptidyl-prolyl cis-trans isomerase activity"/>
    <property type="evidence" value="ECO:0007669"/>
    <property type="project" value="UniProtKB-UniRule"/>
</dbReference>